<dbReference type="Gene3D" id="2.40.10.270">
    <property type="entry name" value="Bacteriophage SPP1 head-tail adaptor protein"/>
    <property type="match status" value="1"/>
</dbReference>
<dbReference type="EMBL" id="JXBC01000001">
    <property type="protein sequence ID" value="KIU13126.1"/>
    <property type="molecule type" value="Genomic_DNA"/>
</dbReference>
<dbReference type="PATRIC" id="fig|1423.173.peg.246"/>
<dbReference type="NCBIfam" id="TIGR01563">
    <property type="entry name" value="gp16_SPP1"/>
    <property type="match status" value="1"/>
</dbReference>
<dbReference type="AlphaFoldDB" id="A0A0D1LB98"/>
<dbReference type="InterPro" id="IPR038666">
    <property type="entry name" value="SSP1_head-tail_sf"/>
</dbReference>
<evidence type="ECO:0008006" key="3">
    <source>
        <dbReference type="Google" id="ProtNLM"/>
    </source>
</evidence>
<reference evidence="1 2" key="1">
    <citation type="submission" date="2014-12" db="EMBL/GenBank/DDBJ databases">
        <title>Comparative genome analysis of Bacillus coagulans HM-08, Clostridium butyricum HM-68, Bacillus subtilis HM-66 and Bacillus licheniformis BL-09.</title>
        <authorList>
            <person name="Zhang H."/>
        </authorList>
    </citation>
    <scope>NUCLEOTIDE SEQUENCE [LARGE SCALE GENOMIC DNA]</scope>
    <source>
        <strain evidence="1 2">HM-66</strain>
    </source>
</reference>
<evidence type="ECO:0000313" key="1">
    <source>
        <dbReference type="EMBL" id="KIU13126.1"/>
    </source>
</evidence>
<gene>
    <name evidence="1" type="ORF">SC09_Contig17orf00292</name>
</gene>
<dbReference type="InterPro" id="IPR008767">
    <property type="entry name" value="Phage_SPP1_head-tail_adaptor"/>
</dbReference>
<name>A0A0D1LB98_BACIU</name>
<dbReference type="Proteomes" id="UP000032247">
    <property type="component" value="Unassembled WGS sequence"/>
</dbReference>
<comment type="caution">
    <text evidence="1">The sequence shown here is derived from an EMBL/GenBank/DDBJ whole genome shotgun (WGS) entry which is preliminary data.</text>
</comment>
<accession>A0A0D1LB98</accession>
<evidence type="ECO:0000313" key="2">
    <source>
        <dbReference type="Proteomes" id="UP000032247"/>
    </source>
</evidence>
<protein>
    <recommendedName>
        <fullName evidence="3">Phage head closure protein</fullName>
    </recommendedName>
</protein>
<proteinExistence type="predicted"/>
<dbReference type="Pfam" id="PF05521">
    <property type="entry name" value="Phage_HCP"/>
    <property type="match status" value="1"/>
</dbReference>
<sequence length="108" mass="12745">MEFSRLNTRITFVTRKNGKDPETRENIEVNEPLFSCWAEIREQKLREKLTTAGTFLENSITFIIRYQQVKKATNNMHVLHDDELYKIKDILPNSQDKNLINVFAEKVS</sequence>
<organism evidence="1 2">
    <name type="scientific">Bacillus subtilis</name>
    <dbReference type="NCBI Taxonomy" id="1423"/>
    <lineage>
        <taxon>Bacteria</taxon>
        <taxon>Bacillati</taxon>
        <taxon>Bacillota</taxon>
        <taxon>Bacilli</taxon>
        <taxon>Bacillales</taxon>
        <taxon>Bacillaceae</taxon>
        <taxon>Bacillus</taxon>
    </lineage>
</organism>